<evidence type="ECO:0000259" key="7">
    <source>
        <dbReference type="PROSITE" id="PS51900"/>
    </source>
</evidence>
<dbReference type="InterPro" id="IPR025166">
    <property type="entry name" value="Integrase_DNA_bind_dom"/>
</dbReference>
<dbReference type="Proteomes" id="UP000535078">
    <property type="component" value="Unassembled WGS sequence"/>
</dbReference>
<proteinExistence type="inferred from homology"/>
<evidence type="ECO:0000259" key="6">
    <source>
        <dbReference type="PROSITE" id="PS51898"/>
    </source>
</evidence>
<dbReference type="GO" id="GO:0003677">
    <property type="term" value="F:DNA binding"/>
    <property type="evidence" value="ECO:0007669"/>
    <property type="project" value="UniProtKB-UniRule"/>
</dbReference>
<dbReference type="PANTHER" id="PTHR30629:SF2">
    <property type="entry name" value="PROPHAGE INTEGRASE INTS-RELATED"/>
    <property type="match status" value="1"/>
</dbReference>
<comment type="similarity">
    <text evidence="1">Belongs to the 'phage' integrase family.</text>
</comment>
<evidence type="ECO:0000313" key="8">
    <source>
        <dbReference type="EMBL" id="NJB88452.1"/>
    </source>
</evidence>
<reference evidence="8 9" key="1">
    <citation type="submission" date="2020-03" db="EMBL/GenBank/DDBJ databases">
        <title>Genomic Encyclopedia of Type Strains, Phase IV (KMG-IV): sequencing the most valuable type-strain genomes for metagenomic binning, comparative biology and taxonomic classification.</title>
        <authorList>
            <person name="Goeker M."/>
        </authorList>
    </citation>
    <scope>NUCLEOTIDE SEQUENCE [LARGE SCALE GENOMIC DNA]</scope>
    <source>
        <strain evidence="8 9">DSM 25229</strain>
    </source>
</reference>
<dbReference type="PROSITE" id="PS51900">
    <property type="entry name" value="CB"/>
    <property type="match status" value="1"/>
</dbReference>
<dbReference type="Gene3D" id="1.10.150.130">
    <property type="match status" value="1"/>
</dbReference>
<dbReference type="AlphaFoldDB" id="A0A7X5XNP4"/>
<accession>A0A7X5XNP4</accession>
<sequence>MLSFPQLRGNFRHGDCRVIAGNAVLGDQFMASGKITKRSVDALISSGQHDILWDDSIKGFGAKRTKAGAVSYVLQFRMGGRESKTRRYTIGSHGSPWTPATARAEAERLAILIAQGIDPGEAERQRRRESVDLAFDNYSDRFAEACVGEGWRRLVKRSLELHVKPVLGSKPLPNLTRIDIVAVFDRMPRAQIANIRNVFAVLRRLLRWAVSRGDIDRSPMEGMETPPPVKPRDRWLSDEELGRIWMAAPNTHSCFGPIIRLLIVTGQRREEVSSLRWEELNRKDLLWTLPGERAKNGEPNRIPLNELAVAILDEVAGSAIWPRSGRMFTTSRGGRFTGYSKGKIKLDLLMSQDGREPLPDWRLHDLRRTLATGFQRLGVRFEVTEAVLNHVGGSRAGVAGIYQRHDWKDEKREAMKSWNDHLATIIRLANMAPDRAW</sequence>
<keyword evidence="2" id="KW-0229">DNA integration</keyword>
<keyword evidence="4" id="KW-0233">DNA recombination</keyword>
<dbReference type="Pfam" id="PF00589">
    <property type="entry name" value="Phage_integrase"/>
    <property type="match status" value="1"/>
</dbReference>
<evidence type="ECO:0000256" key="2">
    <source>
        <dbReference type="ARBA" id="ARBA00022908"/>
    </source>
</evidence>
<dbReference type="Pfam" id="PF13356">
    <property type="entry name" value="Arm-DNA-bind_3"/>
    <property type="match status" value="1"/>
</dbReference>
<dbReference type="InterPro" id="IPR013762">
    <property type="entry name" value="Integrase-like_cat_sf"/>
</dbReference>
<evidence type="ECO:0000256" key="3">
    <source>
        <dbReference type="ARBA" id="ARBA00023125"/>
    </source>
</evidence>
<dbReference type="GO" id="GO:0015074">
    <property type="term" value="P:DNA integration"/>
    <property type="evidence" value="ECO:0007669"/>
    <property type="project" value="UniProtKB-KW"/>
</dbReference>
<evidence type="ECO:0000256" key="1">
    <source>
        <dbReference type="ARBA" id="ARBA00008857"/>
    </source>
</evidence>
<dbReference type="InterPro" id="IPR011010">
    <property type="entry name" value="DNA_brk_join_enz"/>
</dbReference>
<dbReference type="RefSeq" id="WP_245198380.1">
    <property type="nucleotide sequence ID" value="NZ_JAATIT010000001.1"/>
</dbReference>
<feature type="domain" description="Tyr recombinase" evidence="6">
    <location>
        <begin position="231"/>
        <end position="416"/>
    </location>
</feature>
<dbReference type="InterPro" id="IPR050808">
    <property type="entry name" value="Phage_Integrase"/>
</dbReference>
<evidence type="ECO:0000256" key="5">
    <source>
        <dbReference type="PROSITE-ProRule" id="PRU01248"/>
    </source>
</evidence>
<dbReference type="SUPFAM" id="SSF56349">
    <property type="entry name" value="DNA breaking-rejoining enzymes"/>
    <property type="match status" value="1"/>
</dbReference>
<dbReference type="GO" id="GO:0006310">
    <property type="term" value="P:DNA recombination"/>
    <property type="evidence" value="ECO:0007669"/>
    <property type="project" value="UniProtKB-KW"/>
</dbReference>
<evidence type="ECO:0000256" key="4">
    <source>
        <dbReference type="ARBA" id="ARBA00023172"/>
    </source>
</evidence>
<dbReference type="InterPro" id="IPR010998">
    <property type="entry name" value="Integrase_recombinase_N"/>
</dbReference>
<gene>
    <name evidence="8" type="ORF">GGR90_000604</name>
</gene>
<evidence type="ECO:0000313" key="9">
    <source>
        <dbReference type="Proteomes" id="UP000535078"/>
    </source>
</evidence>
<keyword evidence="3 5" id="KW-0238">DNA-binding</keyword>
<feature type="domain" description="Core-binding (CB)" evidence="7">
    <location>
        <begin position="133"/>
        <end position="210"/>
    </location>
</feature>
<dbReference type="PROSITE" id="PS51898">
    <property type="entry name" value="TYR_RECOMBINASE"/>
    <property type="match status" value="1"/>
</dbReference>
<dbReference type="Gene3D" id="1.10.443.10">
    <property type="entry name" value="Intergrase catalytic core"/>
    <property type="match status" value="1"/>
</dbReference>
<organism evidence="8 9">
    <name type="scientific">Sphingopyxis italica</name>
    <dbReference type="NCBI Taxonomy" id="1129133"/>
    <lineage>
        <taxon>Bacteria</taxon>
        <taxon>Pseudomonadati</taxon>
        <taxon>Pseudomonadota</taxon>
        <taxon>Alphaproteobacteria</taxon>
        <taxon>Sphingomonadales</taxon>
        <taxon>Sphingomonadaceae</taxon>
        <taxon>Sphingopyxis</taxon>
    </lineage>
</organism>
<dbReference type="PANTHER" id="PTHR30629">
    <property type="entry name" value="PROPHAGE INTEGRASE"/>
    <property type="match status" value="1"/>
</dbReference>
<dbReference type="InterPro" id="IPR038488">
    <property type="entry name" value="Integrase_DNA-bd_sf"/>
</dbReference>
<name>A0A7X5XNP4_9SPHN</name>
<protein>
    <submittedName>
        <fullName evidence="8">Integrase</fullName>
    </submittedName>
</protein>
<dbReference type="EMBL" id="JAATIT010000001">
    <property type="protein sequence ID" value="NJB88452.1"/>
    <property type="molecule type" value="Genomic_DNA"/>
</dbReference>
<comment type="caution">
    <text evidence="8">The sequence shown here is derived from an EMBL/GenBank/DDBJ whole genome shotgun (WGS) entry which is preliminary data.</text>
</comment>
<dbReference type="Gene3D" id="3.30.160.390">
    <property type="entry name" value="Integrase, DNA-binding domain"/>
    <property type="match status" value="1"/>
</dbReference>
<dbReference type="InterPro" id="IPR002104">
    <property type="entry name" value="Integrase_catalytic"/>
</dbReference>
<dbReference type="CDD" id="cd00801">
    <property type="entry name" value="INT_P4_C"/>
    <property type="match status" value="1"/>
</dbReference>
<dbReference type="InterPro" id="IPR044068">
    <property type="entry name" value="CB"/>
</dbReference>
<keyword evidence="9" id="KW-1185">Reference proteome</keyword>